<feature type="repeat" description="WD" evidence="4">
    <location>
        <begin position="60"/>
        <end position="101"/>
    </location>
</feature>
<proteinExistence type="inferred from homology"/>
<dbReference type="SUPFAM" id="SSF50978">
    <property type="entry name" value="WD40 repeat-like"/>
    <property type="match status" value="1"/>
</dbReference>
<reference evidence="5" key="1">
    <citation type="submission" date="2020-12" db="EMBL/GenBank/DDBJ databases">
        <title>Metabolic potential, ecology and presence of endohyphal bacteria is reflected in genomic diversity of Mucoromycotina.</title>
        <authorList>
            <person name="Muszewska A."/>
            <person name="Okrasinska A."/>
            <person name="Steczkiewicz K."/>
            <person name="Drgas O."/>
            <person name="Orlowska M."/>
            <person name="Perlinska-Lenart U."/>
            <person name="Aleksandrzak-Piekarczyk T."/>
            <person name="Szatraj K."/>
            <person name="Zielenkiewicz U."/>
            <person name="Pilsyk S."/>
            <person name="Malc E."/>
            <person name="Mieczkowski P."/>
            <person name="Kruszewska J.S."/>
            <person name="Biernat P."/>
            <person name="Pawlowska J."/>
        </authorList>
    </citation>
    <scope>NUCLEOTIDE SEQUENCE</scope>
    <source>
        <strain evidence="5">CBS 226.32</strain>
    </source>
</reference>
<sequence>MIDSKDFEVNFPPSDSVSDMKFSSQADFLAASSWNSQASIDLNVCIYEVQSSGTTVPKVAYTHEAPALCVDWSKDGTKVVSGGADKAGRIFDISTGQSTQIAQHDDTIKCIQYLDQSNIVVTGSWDKTIKYWDTRSYQPVATIQLPERCYSMDSKGSLLVAGTAEKHICVIDLNNPTVIFKQTVSPLRWQTRVIKCYPDSKGYAVGSIEGRAGFQYLEAKDASKNFTFKCHRDDAKNVYAVNDINFHPIYGTFSTCGADGTVSYWDKDTRLRLKSFSKTNGQITSTAFNRNGSIFIYAVGYDWSKGYKHSSVSITNRIFLHAVKEEEIKPRPNKKR</sequence>
<dbReference type="InterPro" id="IPR036322">
    <property type="entry name" value="WD40_repeat_dom_sf"/>
</dbReference>
<dbReference type="PROSITE" id="PS50082">
    <property type="entry name" value="WD_REPEATS_2"/>
    <property type="match status" value="2"/>
</dbReference>
<keyword evidence="3" id="KW-0677">Repeat</keyword>
<evidence type="ECO:0000256" key="3">
    <source>
        <dbReference type="ARBA" id="ARBA00022737"/>
    </source>
</evidence>
<dbReference type="OrthoDB" id="256303at2759"/>
<keyword evidence="2 4" id="KW-0853">WD repeat</keyword>
<keyword evidence="6" id="KW-1185">Reference proteome</keyword>
<dbReference type="PANTHER" id="PTHR10971">
    <property type="entry name" value="MRNA EXPORT FACTOR AND BUB3"/>
    <property type="match status" value="1"/>
</dbReference>
<dbReference type="Proteomes" id="UP000650833">
    <property type="component" value="Unassembled WGS sequence"/>
</dbReference>
<dbReference type="SMART" id="SM00320">
    <property type="entry name" value="WD40"/>
    <property type="match status" value="6"/>
</dbReference>
<dbReference type="Gene3D" id="2.130.10.10">
    <property type="entry name" value="YVTN repeat-like/Quinoprotein amine dehydrogenase"/>
    <property type="match status" value="1"/>
</dbReference>
<organism evidence="5 6">
    <name type="scientific">Mucor plumbeus</name>
    <dbReference type="NCBI Taxonomy" id="97098"/>
    <lineage>
        <taxon>Eukaryota</taxon>
        <taxon>Fungi</taxon>
        <taxon>Fungi incertae sedis</taxon>
        <taxon>Mucoromycota</taxon>
        <taxon>Mucoromycotina</taxon>
        <taxon>Mucoromycetes</taxon>
        <taxon>Mucorales</taxon>
        <taxon>Mucorineae</taxon>
        <taxon>Mucoraceae</taxon>
        <taxon>Mucor</taxon>
    </lineage>
</organism>
<evidence type="ECO:0000256" key="4">
    <source>
        <dbReference type="PROSITE-ProRule" id="PRU00221"/>
    </source>
</evidence>
<protein>
    <recommendedName>
        <fullName evidence="7">Poly(A)+ RNA export protein</fullName>
    </recommendedName>
</protein>
<accession>A0A8H7VEH2</accession>
<dbReference type="AlphaFoldDB" id="A0A8H7VEH2"/>
<dbReference type="EMBL" id="JAEPRC010000063">
    <property type="protein sequence ID" value="KAG2211539.1"/>
    <property type="molecule type" value="Genomic_DNA"/>
</dbReference>
<dbReference type="InterPro" id="IPR001680">
    <property type="entry name" value="WD40_rpt"/>
</dbReference>
<dbReference type="FunFam" id="2.130.10.10:FF:000190">
    <property type="entry name" value="Nuclear pore complex subunit"/>
    <property type="match status" value="1"/>
</dbReference>
<comment type="similarity">
    <text evidence="1">Belongs to the WD repeat rae1 family.</text>
</comment>
<dbReference type="InterPro" id="IPR015943">
    <property type="entry name" value="WD40/YVTN_repeat-like_dom_sf"/>
</dbReference>
<dbReference type="Pfam" id="PF00400">
    <property type="entry name" value="WD40"/>
    <property type="match status" value="3"/>
</dbReference>
<name>A0A8H7VEH2_9FUNG</name>
<gene>
    <name evidence="5" type="ORF">INT46_006555</name>
</gene>
<evidence type="ECO:0000313" key="6">
    <source>
        <dbReference type="Proteomes" id="UP000650833"/>
    </source>
</evidence>
<feature type="repeat" description="WD" evidence="4">
    <location>
        <begin position="101"/>
        <end position="142"/>
    </location>
</feature>
<evidence type="ECO:0000256" key="1">
    <source>
        <dbReference type="ARBA" id="ARBA00007830"/>
    </source>
</evidence>
<comment type="caution">
    <text evidence="5">The sequence shown here is derived from an EMBL/GenBank/DDBJ whole genome shotgun (WGS) entry which is preliminary data.</text>
</comment>
<evidence type="ECO:0000313" key="5">
    <source>
        <dbReference type="EMBL" id="KAG2211539.1"/>
    </source>
</evidence>
<dbReference type="PROSITE" id="PS50294">
    <property type="entry name" value="WD_REPEATS_REGION"/>
    <property type="match status" value="1"/>
</dbReference>
<evidence type="ECO:0000256" key="2">
    <source>
        <dbReference type="ARBA" id="ARBA00022574"/>
    </source>
</evidence>
<evidence type="ECO:0008006" key="7">
    <source>
        <dbReference type="Google" id="ProtNLM"/>
    </source>
</evidence>